<dbReference type="PANTHER" id="PTHR43297">
    <property type="entry name" value="OLIGOPEPTIDE TRANSPORT ATP-BINDING PROTEIN APPD"/>
    <property type="match status" value="1"/>
</dbReference>
<evidence type="ECO:0000256" key="4">
    <source>
        <dbReference type="ARBA" id="ARBA00022475"/>
    </source>
</evidence>
<dbReference type="InterPro" id="IPR050388">
    <property type="entry name" value="ABC_Ni/Peptide_Import"/>
</dbReference>
<dbReference type="InterPro" id="IPR003439">
    <property type="entry name" value="ABC_transporter-like_ATP-bd"/>
</dbReference>
<dbReference type="PANTHER" id="PTHR43297:SF2">
    <property type="entry name" value="DIPEPTIDE TRANSPORT ATP-BINDING PROTEIN DPPD"/>
    <property type="match status" value="1"/>
</dbReference>
<keyword evidence="7" id="KW-0472">Membrane</keyword>
<protein>
    <submittedName>
        <fullName evidence="9">Oligopeptide/dipeptide ABC transporter ATP-binding protein</fullName>
    </submittedName>
</protein>
<dbReference type="InterPro" id="IPR003593">
    <property type="entry name" value="AAA+_ATPase"/>
</dbReference>
<dbReference type="InterPro" id="IPR017871">
    <property type="entry name" value="ABC_transporter-like_CS"/>
</dbReference>
<comment type="caution">
    <text evidence="9">The sequence shown here is derived from an EMBL/GenBank/DDBJ whole genome shotgun (WGS) entry which is preliminary data.</text>
</comment>
<sequence length="339" mass="38018">MSKRETLLEINNLRAFAEKTGEPRSQLVNSVNFRIDKGEIVALVGESGCGKSVTALSILGLNAASIEYESESEIRFHDENLLQLSDRKLRKLRGNDISMIFQDPMFSLNPLKKIGKQMTEALLQHKAADVRTARQDAEKMIERVGITDPKRQLDNYPYQLSGGMRQRVMIAMALLCKPELLIADEPTTALDVTIQAQILEIMKDLQQELDVSILLITHDLGVVAEMADRVVVMYSGQVVEEADVYALFEQPLHPYTNGLLTSVPTLEGESDERISAIRGTVPSPQELPKGCNFYDRCTRRTDRCKKEEPLLTNHGGRNVACWHPVVEGVKDDERTAIRN</sequence>
<evidence type="ECO:0000256" key="1">
    <source>
        <dbReference type="ARBA" id="ARBA00004202"/>
    </source>
</evidence>
<dbReference type="EMBL" id="JAFBEC010000005">
    <property type="protein sequence ID" value="MBM7632876.1"/>
    <property type="molecule type" value="Genomic_DNA"/>
</dbReference>
<gene>
    <name evidence="9" type="ORF">JOD17_001970</name>
</gene>
<dbReference type="PROSITE" id="PS50893">
    <property type="entry name" value="ABC_TRANSPORTER_2"/>
    <property type="match status" value="1"/>
</dbReference>
<keyword evidence="3" id="KW-0813">Transport</keyword>
<evidence type="ECO:0000256" key="7">
    <source>
        <dbReference type="ARBA" id="ARBA00023136"/>
    </source>
</evidence>
<name>A0ABS2PC02_9BACL</name>
<evidence type="ECO:0000256" key="3">
    <source>
        <dbReference type="ARBA" id="ARBA00022448"/>
    </source>
</evidence>
<proteinExistence type="inferred from homology"/>
<keyword evidence="10" id="KW-1185">Reference proteome</keyword>
<dbReference type="PROSITE" id="PS00211">
    <property type="entry name" value="ABC_TRANSPORTER_1"/>
    <property type="match status" value="1"/>
</dbReference>
<dbReference type="Proteomes" id="UP000741863">
    <property type="component" value="Unassembled WGS sequence"/>
</dbReference>
<dbReference type="Gene3D" id="3.40.50.300">
    <property type="entry name" value="P-loop containing nucleotide triphosphate hydrolases"/>
    <property type="match status" value="1"/>
</dbReference>
<evidence type="ECO:0000313" key="9">
    <source>
        <dbReference type="EMBL" id="MBM7632876.1"/>
    </source>
</evidence>
<reference evidence="9 10" key="1">
    <citation type="submission" date="2021-01" db="EMBL/GenBank/DDBJ databases">
        <title>Genomic Encyclopedia of Type Strains, Phase IV (KMG-IV): sequencing the most valuable type-strain genomes for metagenomic binning, comparative biology and taxonomic classification.</title>
        <authorList>
            <person name="Goeker M."/>
        </authorList>
    </citation>
    <scope>NUCLEOTIDE SEQUENCE [LARGE SCALE GENOMIC DNA]</scope>
    <source>
        <strain evidence="9 10">DSM 25540</strain>
    </source>
</reference>
<dbReference type="SUPFAM" id="SSF52540">
    <property type="entry name" value="P-loop containing nucleoside triphosphate hydrolases"/>
    <property type="match status" value="1"/>
</dbReference>
<evidence type="ECO:0000256" key="2">
    <source>
        <dbReference type="ARBA" id="ARBA00005417"/>
    </source>
</evidence>
<dbReference type="RefSeq" id="WP_204697339.1">
    <property type="nucleotide sequence ID" value="NZ_JAFBEC010000005.1"/>
</dbReference>
<dbReference type="CDD" id="cd03257">
    <property type="entry name" value="ABC_NikE_OppD_transporters"/>
    <property type="match status" value="1"/>
</dbReference>
<evidence type="ECO:0000313" key="10">
    <source>
        <dbReference type="Proteomes" id="UP000741863"/>
    </source>
</evidence>
<dbReference type="GO" id="GO:0005524">
    <property type="term" value="F:ATP binding"/>
    <property type="evidence" value="ECO:0007669"/>
    <property type="project" value="UniProtKB-KW"/>
</dbReference>
<keyword evidence="4" id="KW-1003">Cell membrane</keyword>
<keyword evidence="5" id="KW-0547">Nucleotide-binding</keyword>
<comment type="subcellular location">
    <subcellularLocation>
        <location evidence="1">Cell membrane</location>
        <topology evidence="1">Peripheral membrane protein</topology>
    </subcellularLocation>
</comment>
<accession>A0ABS2PC02</accession>
<keyword evidence="6 9" id="KW-0067">ATP-binding</keyword>
<dbReference type="Pfam" id="PF08352">
    <property type="entry name" value="oligo_HPY"/>
    <property type="match status" value="1"/>
</dbReference>
<dbReference type="InterPro" id="IPR013563">
    <property type="entry name" value="Oligopep_ABC_C"/>
</dbReference>
<evidence type="ECO:0000256" key="6">
    <source>
        <dbReference type="ARBA" id="ARBA00022840"/>
    </source>
</evidence>
<dbReference type="NCBIfam" id="TIGR01727">
    <property type="entry name" value="oligo_HPY"/>
    <property type="match status" value="1"/>
</dbReference>
<comment type="similarity">
    <text evidence="2">Belongs to the ABC transporter superfamily.</text>
</comment>
<dbReference type="SMART" id="SM00382">
    <property type="entry name" value="AAA"/>
    <property type="match status" value="1"/>
</dbReference>
<dbReference type="InterPro" id="IPR027417">
    <property type="entry name" value="P-loop_NTPase"/>
</dbReference>
<organism evidence="9 10">
    <name type="scientific">Geomicrobium sediminis</name>
    <dbReference type="NCBI Taxonomy" id="1347788"/>
    <lineage>
        <taxon>Bacteria</taxon>
        <taxon>Bacillati</taxon>
        <taxon>Bacillota</taxon>
        <taxon>Bacilli</taxon>
        <taxon>Bacillales</taxon>
        <taxon>Geomicrobium</taxon>
    </lineage>
</organism>
<dbReference type="Pfam" id="PF00005">
    <property type="entry name" value="ABC_tran"/>
    <property type="match status" value="1"/>
</dbReference>
<evidence type="ECO:0000259" key="8">
    <source>
        <dbReference type="PROSITE" id="PS50893"/>
    </source>
</evidence>
<evidence type="ECO:0000256" key="5">
    <source>
        <dbReference type="ARBA" id="ARBA00022741"/>
    </source>
</evidence>
<feature type="domain" description="ABC transporter" evidence="8">
    <location>
        <begin position="8"/>
        <end position="260"/>
    </location>
</feature>